<dbReference type="Gene3D" id="2.50.20.10">
    <property type="entry name" value="Lipoprotein localisation LolA/LolB/LppX"/>
    <property type="match status" value="1"/>
</dbReference>
<evidence type="ECO:0000313" key="3">
    <source>
        <dbReference type="Proteomes" id="UP000595917"/>
    </source>
</evidence>
<dbReference type="Proteomes" id="UP000595917">
    <property type="component" value="Chromosome"/>
</dbReference>
<proteinExistence type="predicted"/>
<name>A0A7T7XNR3_9SPIR</name>
<organism evidence="2 3">
    <name type="scientific">Breznakiella homolactica</name>
    <dbReference type="NCBI Taxonomy" id="2798577"/>
    <lineage>
        <taxon>Bacteria</taxon>
        <taxon>Pseudomonadati</taxon>
        <taxon>Spirochaetota</taxon>
        <taxon>Spirochaetia</taxon>
        <taxon>Spirochaetales</taxon>
        <taxon>Breznakiellaceae</taxon>
        <taxon>Breznakiella</taxon>
    </lineage>
</organism>
<dbReference type="CDD" id="cd16325">
    <property type="entry name" value="LolA"/>
    <property type="match status" value="1"/>
</dbReference>
<evidence type="ECO:0000313" key="2">
    <source>
        <dbReference type="EMBL" id="QQO09716.1"/>
    </source>
</evidence>
<gene>
    <name evidence="2" type="ORF">JFL75_02010</name>
</gene>
<accession>A0A7T7XNR3</accession>
<dbReference type="KEGG" id="bhc:JFL75_02010"/>
<keyword evidence="2" id="KW-0449">Lipoprotein</keyword>
<dbReference type="EMBL" id="CP067089">
    <property type="protein sequence ID" value="QQO09716.1"/>
    <property type="molecule type" value="Genomic_DNA"/>
</dbReference>
<keyword evidence="3" id="KW-1185">Reference proteome</keyword>
<evidence type="ECO:0000256" key="1">
    <source>
        <dbReference type="ARBA" id="ARBA00022729"/>
    </source>
</evidence>
<reference evidence="2" key="1">
    <citation type="submission" date="2021-01" db="EMBL/GenBank/DDBJ databases">
        <title>Description of Breznakiella homolactica.</title>
        <authorList>
            <person name="Song Y."/>
            <person name="Brune A."/>
        </authorList>
    </citation>
    <scope>NUCLEOTIDE SEQUENCE</scope>
    <source>
        <strain evidence="2">RmG30</strain>
    </source>
</reference>
<keyword evidence="1" id="KW-0732">Signal</keyword>
<dbReference type="InterPro" id="IPR004564">
    <property type="entry name" value="OM_lipoprot_carrier_LolA-like"/>
</dbReference>
<dbReference type="AlphaFoldDB" id="A0A7T7XNR3"/>
<dbReference type="InterPro" id="IPR029046">
    <property type="entry name" value="LolA/LolB/LppX"/>
</dbReference>
<dbReference type="RefSeq" id="WP_215627019.1">
    <property type="nucleotide sequence ID" value="NZ_CP067089.2"/>
</dbReference>
<protein>
    <submittedName>
        <fullName evidence="2">Outer membrane lipoprotein carrier protein LolA</fullName>
    </submittedName>
</protein>
<sequence>MRRQISCIIFLFSGIFSLFSQEIITAERYLSNVGERYGTIRDYEAKIVIRSGNNEMFGTLSHLAPAFLRIDFSTPAEQVIAFNGDNLTVYLPDYRATLEQSISSSARRSTGAGSASLATAQGLMLLRRNYIPAFVRGPEPVPLEDGSEEMVVKLRLSRRSISEGFREILMDINPETLLIRRIEGRTIADGIVRFDFLDTRINQGIPEQRFVYDSPASANRFNNFLFRDTD</sequence>
<dbReference type="SUPFAM" id="SSF89392">
    <property type="entry name" value="Prokaryotic lipoproteins and lipoprotein localization factors"/>
    <property type="match status" value="1"/>
</dbReference>